<evidence type="ECO:0000256" key="1">
    <source>
        <dbReference type="SAM" id="MobiDB-lite"/>
    </source>
</evidence>
<comment type="caution">
    <text evidence="2">The sequence shown here is derived from an EMBL/GenBank/DDBJ whole genome shotgun (WGS) entry which is preliminary data.</text>
</comment>
<dbReference type="EMBL" id="JACGCI010000015">
    <property type="protein sequence ID" value="KAF6759590.1"/>
    <property type="molecule type" value="Genomic_DNA"/>
</dbReference>
<gene>
    <name evidence="2" type="ORF">DFP72DRAFT_1101046</name>
</gene>
<evidence type="ECO:0000313" key="3">
    <source>
        <dbReference type="Proteomes" id="UP000521943"/>
    </source>
</evidence>
<name>A0A8H6M960_9AGAR</name>
<feature type="region of interest" description="Disordered" evidence="1">
    <location>
        <begin position="119"/>
        <end position="149"/>
    </location>
</feature>
<feature type="non-terminal residue" evidence="2">
    <location>
        <position position="1"/>
    </location>
</feature>
<proteinExistence type="predicted"/>
<organism evidence="2 3">
    <name type="scientific">Ephemerocybe angulata</name>
    <dbReference type="NCBI Taxonomy" id="980116"/>
    <lineage>
        <taxon>Eukaryota</taxon>
        <taxon>Fungi</taxon>
        <taxon>Dikarya</taxon>
        <taxon>Basidiomycota</taxon>
        <taxon>Agaricomycotina</taxon>
        <taxon>Agaricomycetes</taxon>
        <taxon>Agaricomycetidae</taxon>
        <taxon>Agaricales</taxon>
        <taxon>Agaricineae</taxon>
        <taxon>Psathyrellaceae</taxon>
        <taxon>Ephemerocybe</taxon>
    </lineage>
</organism>
<dbReference type="Proteomes" id="UP000521943">
    <property type="component" value="Unassembled WGS sequence"/>
</dbReference>
<sequence length="229" mass="24228">RRSSHPHHVTFPCSPPSFGRVSLIYSVSFLTMSSLCTGERSGLKHDGHERAGEFIEHINNPHPFAFPFDDDGDDEASSVHIGACSSACRELGDALGHRETIVLLLGATLLALRLNGLGGDGTREDPVGGEGGGGGPGGFRRHDGGRGGVGVNPTNFIAPAAEVRSSSKVHLSTYRTKRIPIDLPWSTRGTDSRISSRRSPGTPGELTGPRGGAWSYVTLEPGDLCVDTY</sequence>
<feature type="compositionally biased region" description="Gly residues" evidence="1">
    <location>
        <begin position="128"/>
        <end position="138"/>
    </location>
</feature>
<dbReference type="AlphaFoldDB" id="A0A8H6M960"/>
<accession>A0A8H6M960</accession>
<feature type="compositionally biased region" description="Polar residues" evidence="1">
    <location>
        <begin position="187"/>
        <end position="199"/>
    </location>
</feature>
<feature type="region of interest" description="Disordered" evidence="1">
    <location>
        <begin position="185"/>
        <end position="213"/>
    </location>
</feature>
<keyword evidence="3" id="KW-1185">Reference proteome</keyword>
<protein>
    <submittedName>
        <fullName evidence="2">Uncharacterized protein</fullName>
    </submittedName>
</protein>
<reference evidence="2 3" key="1">
    <citation type="submission" date="2020-07" db="EMBL/GenBank/DDBJ databases">
        <title>Comparative genomics of pyrophilous fungi reveals a link between fire events and developmental genes.</title>
        <authorList>
            <consortium name="DOE Joint Genome Institute"/>
            <person name="Steindorff A.S."/>
            <person name="Carver A."/>
            <person name="Calhoun S."/>
            <person name="Stillman K."/>
            <person name="Liu H."/>
            <person name="Lipzen A."/>
            <person name="Pangilinan J."/>
            <person name="Labutti K."/>
            <person name="Bruns T.D."/>
            <person name="Grigoriev I.V."/>
        </authorList>
    </citation>
    <scope>NUCLEOTIDE SEQUENCE [LARGE SCALE GENOMIC DNA]</scope>
    <source>
        <strain evidence="2 3">CBS 144469</strain>
    </source>
</reference>
<evidence type="ECO:0000313" key="2">
    <source>
        <dbReference type="EMBL" id="KAF6759590.1"/>
    </source>
</evidence>